<evidence type="ECO:0000256" key="3">
    <source>
        <dbReference type="ARBA" id="ARBA00023163"/>
    </source>
</evidence>
<comment type="caution">
    <text evidence="5">The sequence shown here is derived from an EMBL/GenBank/DDBJ whole genome shotgun (WGS) entry which is preliminary data.</text>
</comment>
<evidence type="ECO:0000256" key="2">
    <source>
        <dbReference type="ARBA" id="ARBA00023125"/>
    </source>
</evidence>
<dbReference type="InterPro" id="IPR008920">
    <property type="entry name" value="TF_FadR/GntR_C"/>
</dbReference>
<keyword evidence="1" id="KW-0805">Transcription regulation</keyword>
<evidence type="ECO:0000256" key="1">
    <source>
        <dbReference type="ARBA" id="ARBA00023015"/>
    </source>
</evidence>
<dbReference type="PRINTS" id="PR00035">
    <property type="entry name" value="HTHGNTR"/>
</dbReference>
<name>A0A840SYB4_9RHOB</name>
<dbReference type="Pfam" id="PF00392">
    <property type="entry name" value="GntR"/>
    <property type="match status" value="1"/>
</dbReference>
<evidence type="ECO:0000313" key="6">
    <source>
        <dbReference type="Proteomes" id="UP000549457"/>
    </source>
</evidence>
<evidence type="ECO:0000259" key="4">
    <source>
        <dbReference type="PROSITE" id="PS50949"/>
    </source>
</evidence>
<dbReference type="Proteomes" id="UP000549457">
    <property type="component" value="Unassembled WGS sequence"/>
</dbReference>
<dbReference type="InterPro" id="IPR011711">
    <property type="entry name" value="GntR_C"/>
</dbReference>
<dbReference type="InterPro" id="IPR036390">
    <property type="entry name" value="WH_DNA-bd_sf"/>
</dbReference>
<dbReference type="AlphaFoldDB" id="A0A840SYB4"/>
<dbReference type="GO" id="GO:0003700">
    <property type="term" value="F:DNA-binding transcription factor activity"/>
    <property type="evidence" value="ECO:0007669"/>
    <property type="project" value="InterPro"/>
</dbReference>
<dbReference type="SMART" id="SM00895">
    <property type="entry name" value="FCD"/>
    <property type="match status" value="1"/>
</dbReference>
<dbReference type="InterPro" id="IPR000524">
    <property type="entry name" value="Tscrpt_reg_HTH_GntR"/>
</dbReference>
<dbReference type="SMART" id="SM00345">
    <property type="entry name" value="HTH_GNTR"/>
    <property type="match status" value="1"/>
</dbReference>
<dbReference type="CDD" id="cd07377">
    <property type="entry name" value="WHTH_GntR"/>
    <property type="match status" value="1"/>
</dbReference>
<dbReference type="Gene3D" id="1.10.10.10">
    <property type="entry name" value="Winged helix-like DNA-binding domain superfamily/Winged helix DNA-binding domain"/>
    <property type="match status" value="1"/>
</dbReference>
<dbReference type="Pfam" id="PF07729">
    <property type="entry name" value="FCD"/>
    <property type="match status" value="1"/>
</dbReference>
<gene>
    <name evidence="5" type="ORF">HNP73_004164</name>
</gene>
<dbReference type="EMBL" id="JACHFM010000005">
    <property type="protein sequence ID" value="MBB5224203.1"/>
    <property type="molecule type" value="Genomic_DNA"/>
</dbReference>
<keyword evidence="2 5" id="KW-0238">DNA-binding</keyword>
<keyword evidence="3" id="KW-0804">Transcription</keyword>
<keyword evidence="6" id="KW-1185">Reference proteome</keyword>
<dbReference type="Gene3D" id="1.20.120.530">
    <property type="entry name" value="GntR ligand-binding domain-like"/>
    <property type="match status" value="1"/>
</dbReference>
<organism evidence="5 6">
    <name type="scientific">Amaricoccus macauensis</name>
    <dbReference type="NCBI Taxonomy" id="57001"/>
    <lineage>
        <taxon>Bacteria</taxon>
        <taxon>Pseudomonadati</taxon>
        <taxon>Pseudomonadota</taxon>
        <taxon>Alphaproteobacteria</taxon>
        <taxon>Rhodobacterales</taxon>
        <taxon>Paracoccaceae</taxon>
        <taxon>Amaricoccus</taxon>
    </lineage>
</organism>
<dbReference type="PANTHER" id="PTHR43537">
    <property type="entry name" value="TRANSCRIPTIONAL REGULATOR, GNTR FAMILY"/>
    <property type="match status" value="1"/>
</dbReference>
<dbReference type="InterPro" id="IPR036388">
    <property type="entry name" value="WH-like_DNA-bd_sf"/>
</dbReference>
<dbReference type="RefSeq" id="WP_184154595.1">
    <property type="nucleotide sequence ID" value="NZ_JACHFM010000005.1"/>
</dbReference>
<dbReference type="GO" id="GO:0003677">
    <property type="term" value="F:DNA binding"/>
    <property type="evidence" value="ECO:0007669"/>
    <property type="project" value="UniProtKB-KW"/>
</dbReference>
<protein>
    <submittedName>
        <fullName evidence="5">DNA-binding GntR family transcriptional regulator</fullName>
    </submittedName>
</protein>
<feature type="domain" description="HTH gntR-type" evidence="4">
    <location>
        <begin position="18"/>
        <end position="85"/>
    </location>
</feature>
<reference evidence="5 6" key="1">
    <citation type="submission" date="2020-08" db="EMBL/GenBank/DDBJ databases">
        <title>Genomic Encyclopedia of Type Strains, Phase IV (KMG-IV): sequencing the most valuable type-strain genomes for metagenomic binning, comparative biology and taxonomic classification.</title>
        <authorList>
            <person name="Goeker M."/>
        </authorList>
    </citation>
    <scope>NUCLEOTIDE SEQUENCE [LARGE SCALE GENOMIC DNA]</scope>
    <source>
        <strain evidence="5 6">DSM 101730</strain>
    </source>
</reference>
<proteinExistence type="predicted"/>
<evidence type="ECO:0000313" key="5">
    <source>
        <dbReference type="EMBL" id="MBB5224203.1"/>
    </source>
</evidence>
<dbReference type="SUPFAM" id="SSF48008">
    <property type="entry name" value="GntR ligand-binding domain-like"/>
    <property type="match status" value="1"/>
</dbReference>
<dbReference type="SUPFAM" id="SSF46785">
    <property type="entry name" value="Winged helix' DNA-binding domain"/>
    <property type="match status" value="1"/>
</dbReference>
<accession>A0A840SYB4</accession>
<dbReference type="PANTHER" id="PTHR43537:SF6">
    <property type="entry name" value="HTH-TYPE TRANSCRIPTIONAL REPRESSOR RSPR"/>
    <property type="match status" value="1"/>
</dbReference>
<sequence>MPPDTPAPGPAARISIAEAAAPQIYRLLRDRIVAVDLVPGERLSEAEVARSLDVSRQPVREAFIKLSEDGLIEIRPQRGTFVRPISRKVVMDARFVREAIEADTVRLVATDPDPALIASLRRQMQEQEAFAGPDPFRFKEMDERFHLTFAEAIDKPYAWRVVGDVKLQLDRVRNLSLLSFPRARVIQQHRDIVDAVAAADPEGADRAMRRHLREILIDLPRIAEAHPDYFVA</sequence>
<dbReference type="PROSITE" id="PS50949">
    <property type="entry name" value="HTH_GNTR"/>
    <property type="match status" value="1"/>
</dbReference>